<keyword evidence="3" id="KW-0333">Golgi apparatus</keyword>
<sequence length="234" mass="25334">MPVATVPLLITTTFLLPSFVENDADTTLLQARHECPEDRIPAEVRERLAKGLGDKGVLRTEKRNFLLFDMATQWVQGSYGGWEVLVTILGILLGSPVRDDLRFPSSSLCSMAVATDSGGEVSAPRCSTSTAPLGRSRPPPGPRPLSSVVVPFSFDFFLPLLLSFKLKAGVINRMVALLTTGTTAWARARGSATGRDSRWEWMITGARILNRDASLWGGGHVGSPMCGVCMDSRQ</sequence>
<reference evidence="7" key="1">
    <citation type="submission" date="2023-03" db="EMBL/GenBank/DDBJ databases">
        <title>Massive genome expansion in bonnet fungi (Mycena s.s.) driven by repeated elements and novel gene families across ecological guilds.</title>
        <authorList>
            <consortium name="Lawrence Berkeley National Laboratory"/>
            <person name="Harder C.B."/>
            <person name="Miyauchi S."/>
            <person name="Viragh M."/>
            <person name="Kuo A."/>
            <person name="Thoen E."/>
            <person name="Andreopoulos B."/>
            <person name="Lu D."/>
            <person name="Skrede I."/>
            <person name="Drula E."/>
            <person name="Henrissat B."/>
            <person name="Morin E."/>
            <person name="Kohler A."/>
            <person name="Barry K."/>
            <person name="LaButti K."/>
            <person name="Morin E."/>
            <person name="Salamov A."/>
            <person name="Lipzen A."/>
            <person name="Mereny Z."/>
            <person name="Hegedus B."/>
            <person name="Baldrian P."/>
            <person name="Stursova M."/>
            <person name="Weitz H."/>
            <person name="Taylor A."/>
            <person name="Grigoriev I.V."/>
            <person name="Nagy L.G."/>
            <person name="Martin F."/>
            <person name="Kauserud H."/>
        </authorList>
    </citation>
    <scope>NUCLEOTIDE SEQUENCE</scope>
    <source>
        <strain evidence="7">9284</strain>
    </source>
</reference>
<evidence type="ECO:0000313" key="8">
    <source>
        <dbReference type="Proteomes" id="UP001221142"/>
    </source>
</evidence>
<comment type="caution">
    <text evidence="7">The sequence shown here is derived from an EMBL/GenBank/DDBJ whole genome shotgun (WGS) entry which is preliminary data.</text>
</comment>
<keyword evidence="5" id="KW-0472">Membrane</keyword>
<name>A0AAD7FDB4_9AGAR</name>
<accession>A0AAD7FDB4</accession>
<comment type="subcellular location">
    <subcellularLocation>
        <location evidence="1">Golgi apparatus membrane</location>
        <topology evidence="1">Peripheral membrane protein</topology>
        <orientation evidence="1">Cytoplasmic side</orientation>
    </subcellularLocation>
</comment>
<evidence type="ECO:0000313" key="7">
    <source>
        <dbReference type="EMBL" id="KAJ7613384.1"/>
    </source>
</evidence>
<comment type="similarity">
    <text evidence="2">Belongs to the GOLPH3/VPS74 family.</text>
</comment>
<evidence type="ECO:0000256" key="1">
    <source>
        <dbReference type="ARBA" id="ARBA00004255"/>
    </source>
</evidence>
<dbReference type="GO" id="GO:0005802">
    <property type="term" value="C:trans-Golgi network"/>
    <property type="evidence" value="ECO:0007669"/>
    <property type="project" value="TreeGrafter"/>
</dbReference>
<dbReference type="EMBL" id="JARKIF010000028">
    <property type="protein sequence ID" value="KAJ7613384.1"/>
    <property type="molecule type" value="Genomic_DNA"/>
</dbReference>
<dbReference type="Gene3D" id="1.10.3630.10">
    <property type="entry name" value="yeast vps74-n-term truncation variant domain like"/>
    <property type="match status" value="1"/>
</dbReference>
<dbReference type="GO" id="GO:0005829">
    <property type="term" value="C:cytosol"/>
    <property type="evidence" value="ECO:0007669"/>
    <property type="project" value="TreeGrafter"/>
</dbReference>
<evidence type="ECO:0000256" key="3">
    <source>
        <dbReference type="ARBA" id="ARBA00023034"/>
    </source>
</evidence>
<dbReference type="Proteomes" id="UP001221142">
    <property type="component" value="Unassembled WGS sequence"/>
</dbReference>
<dbReference type="PANTHER" id="PTHR12704">
    <property type="entry name" value="TRANS-GOLGI PROTEIN GMX33"/>
    <property type="match status" value="1"/>
</dbReference>
<evidence type="ECO:0000256" key="2">
    <source>
        <dbReference type="ARBA" id="ARBA00007284"/>
    </source>
</evidence>
<keyword evidence="4" id="KW-0446">Lipid-binding</keyword>
<organism evidence="7 8">
    <name type="scientific">Roridomyces roridus</name>
    <dbReference type="NCBI Taxonomy" id="1738132"/>
    <lineage>
        <taxon>Eukaryota</taxon>
        <taxon>Fungi</taxon>
        <taxon>Dikarya</taxon>
        <taxon>Basidiomycota</taxon>
        <taxon>Agaricomycotina</taxon>
        <taxon>Agaricomycetes</taxon>
        <taxon>Agaricomycetidae</taxon>
        <taxon>Agaricales</taxon>
        <taxon>Marasmiineae</taxon>
        <taxon>Mycenaceae</taxon>
        <taxon>Roridomyces</taxon>
    </lineage>
</organism>
<dbReference type="GO" id="GO:0000139">
    <property type="term" value="C:Golgi membrane"/>
    <property type="evidence" value="ECO:0007669"/>
    <property type="project" value="UniProtKB-SubCell"/>
</dbReference>
<feature type="region of interest" description="Disordered" evidence="6">
    <location>
        <begin position="117"/>
        <end position="142"/>
    </location>
</feature>
<proteinExistence type="inferred from homology"/>
<gene>
    <name evidence="7" type="ORF">FB45DRAFT_1036324</name>
</gene>
<keyword evidence="8" id="KW-1185">Reference proteome</keyword>
<protein>
    <submittedName>
        <fullName evidence="7">Uncharacterized protein</fullName>
    </submittedName>
</protein>
<dbReference type="InterPro" id="IPR008628">
    <property type="entry name" value="GPP34-like"/>
</dbReference>
<dbReference type="AlphaFoldDB" id="A0AAD7FDB4"/>
<dbReference type="PANTHER" id="PTHR12704:SF2">
    <property type="entry name" value="GOLGI PHOSPHOPROTEIN 3 HOMOLOG SAURON"/>
    <property type="match status" value="1"/>
</dbReference>
<dbReference type="GO" id="GO:0031985">
    <property type="term" value="C:Golgi cisterna"/>
    <property type="evidence" value="ECO:0007669"/>
    <property type="project" value="TreeGrafter"/>
</dbReference>
<dbReference type="InterPro" id="IPR038261">
    <property type="entry name" value="GPP34-like_sf"/>
</dbReference>
<dbReference type="GO" id="GO:0070273">
    <property type="term" value="F:phosphatidylinositol-4-phosphate binding"/>
    <property type="evidence" value="ECO:0007669"/>
    <property type="project" value="InterPro"/>
</dbReference>
<evidence type="ECO:0000256" key="4">
    <source>
        <dbReference type="ARBA" id="ARBA00023121"/>
    </source>
</evidence>
<dbReference type="GO" id="GO:0007030">
    <property type="term" value="P:Golgi organization"/>
    <property type="evidence" value="ECO:0007669"/>
    <property type="project" value="TreeGrafter"/>
</dbReference>
<dbReference type="GO" id="GO:0043001">
    <property type="term" value="P:Golgi to plasma membrane protein transport"/>
    <property type="evidence" value="ECO:0007669"/>
    <property type="project" value="TreeGrafter"/>
</dbReference>
<dbReference type="GO" id="GO:0048194">
    <property type="term" value="P:Golgi vesicle budding"/>
    <property type="evidence" value="ECO:0007669"/>
    <property type="project" value="TreeGrafter"/>
</dbReference>
<dbReference type="GO" id="GO:0006890">
    <property type="term" value="P:retrograde vesicle-mediated transport, Golgi to endoplasmic reticulum"/>
    <property type="evidence" value="ECO:0007669"/>
    <property type="project" value="TreeGrafter"/>
</dbReference>
<evidence type="ECO:0000256" key="5">
    <source>
        <dbReference type="ARBA" id="ARBA00023136"/>
    </source>
</evidence>
<evidence type="ECO:0000256" key="6">
    <source>
        <dbReference type="SAM" id="MobiDB-lite"/>
    </source>
</evidence>